<dbReference type="Pfam" id="PF17920">
    <property type="entry name" value="TetR_C_16"/>
    <property type="match status" value="1"/>
</dbReference>
<dbReference type="SUPFAM" id="SSF46689">
    <property type="entry name" value="Homeodomain-like"/>
    <property type="match status" value="1"/>
</dbReference>
<evidence type="ECO:0000256" key="1">
    <source>
        <dbReference type="ARBA" id="ARBA00023125"/>
    </source>
</evidence>
<dbReference type="InterPro" id="IPR041678">
    <property type="entry name" value="TetR_C_16"/>
</dbReference>
<keyword evidence="1 2" id="KW-0238">DNA-binding</keyword>
<dbReference type="InterPro" id="IPR009057">
    <property type="entry name" value="Homeodomain-like_sf"/>
</dbReference>
<comment type="caution">
    <text evidence="4">The sequence shown here is derived from an EMBL/GenBank/DDBJ whole genome shotgun (WGS) entry which is preliminary data.</text>
</comment>
<sequence>MTADAPRPGRRRGTGNSRATILDSARKLFAEQGYDATSMRAIARDAGVDSALVHHYFRDKDELFVSCIELPADPESVLAAVARTVPEVRGETLLRAVLGLWESSAQPALIALLRGAVSSAPNAELLRQVLTKRIIAALLTDLAGNAADRQLRGALAASALIGLLMTRYILKLEPLVSASGEEVISLLAPTLQHYLTGNFPRSPSPA</sequence>
<dbReference type="PROSITE" id="PS50977">
    <property type="entry name" value="HTH_TETR_2"/>
    <property type="match status" value="1"/>
</dbReference>
<dbReference type="Gene3D" id="1.10.357.10">
    <property type="entry name" value="Tetracycline Repressor, domain 2"/>
    <property type="match status" value="1"/>
</dbReference>
<dbReference type="PANTHER" id="PTHR30055:SF235">
    <property type="entry name" value="TRANSCRIPTIONAL REGULATORY PROTEIN"/>
    <property type="match status" value="1"/>
</dbReference>
<dbReference type="GO" id="GO:0003700">
    <property type="term" value="F:DNA-binding transcription factor activity"/>
    <property type="evidence" value="ECO:0007669"/>
    <property type="project" value="TreeGrafter"/>
</dbReference>
<proteinExistence type="predicted"/>
<dbReference type="InterPro" id="IPR050109">
    <property type="entry name" value="HTH-type_TetR-like_transc_reg"/>
</dbReference>
<dbReference type="AlphaFoldDB" id="A0A931CN71"/>
<dbReference type="Proteomes" id="UP000655366">
    <property type="component" value="Unassembled WGS sequence"/>
</dbReference>
<dbReference type="SUPFAM" id="SSF48498">
    <property type="entry name" value="Tetracyclin repressor-like, C-terminal domain"/>
    <property type="match status" value="1"/>
</dbReference>
<organism evidence="4 5">
    <name type="scientific">Arthrobacter terrae</name>
    <dbReference type="NCBI Taxonomy" id="2935737"/>
    <lineage>
        <taxon>Bacteria</taxon>
        <taxon>Bacillati</taxon>
        <taxon>Actinomycetota</taxon>
        <taxon>Actinomycetes</taxon>
        <taxon>Micrococcales</taxon>
        <taxon>Micrococcaceae</taxon>
        <taxon>Arthrobacter</taxon>
    </lineage>
</organism>
<feature type="DNA-binding region" description="H-T-H motif" evidence="2">
    <location>
        <begin position="38"/>
        <end position="57"/>
    </location>
</feature>
<evidence type="ECO:0000259" key="3">
    <source>
        <dbReference type="PROSITE" id="PS50977"/>
    </source>
</evidence>
<dbReference type="Gene3D" id="1.10.10.60">
    <property type="entry name" value="Homeodomain-like"/>
    <property type="match status" value="1"/>
</dbReference>
<name>A0A931CN71_9MICC</name>
<accession>A0A931CN71</accession>
<dbReference type="GO" id="GO:0000976">
    <property type="term" value="F:transcription cis-regulatory region binding"/>
    <property type="evidence" value="ECO:0007669"/>
    <property type="project" value="TreeGrafter"/>
</dbReference>
<evidence type="ECO:0000313" key="4">
    <source>
        <dbReference type="EMBL" id="MBG0739265.1"/>
    </source>
</evidence>
<dbReference type="InterPro" id="IPR001647">
    <property type="entry name" value="HTH_TetR"/>
</dbReference>
<evidence type="ECO:0000313" key="5">
    <source>
        <dbReference type="Proteomes" id="UP000655366"/>
    </source>
</evidence>
<feature type="domain" description="HTH tetR-type" evidence="3">
    <location>
        <begin position="15"/>
        <end position="75"/>
    </location>
</feature>
<evidence type="ECO:0000256" key="2">
    <source>
        <dbReference type="PROSITE-ProRule" id="PRU00335"/>
    </source>
</evidence>
<dbReference type="Pfam" id="PF00440">
    <property type="entry name" value="TetR_N"/>
    <property type="match status" value="1"/>
</dbReference>
<dbReference type="InterPro" id="IPR036271">
    <property type="entry name" value="Tet_transcr_reg_TetR-rel_C_sf"/>
</dbReference>
<dbReference type="RefSeq" id="WP_196396212.1">
    <property type="nucleotide sequence ID" value="NZ_JADNYM010000008.1"/>
</dbReference>
<gene>
    <name evidence="4" type="ORF">IV500_07660</name>
</gene>
<dbReference type="PANTHER" id="PTHR30055">
    <property type="entry name" value="HTH-TYPE TRANSCRIPTIONAL REGULATOR RUTR"/>
    <property type="match status" value="1"/>
</dbReference>
<dbReference type="EMBL" id="JADNYM010000008">
    <property type="protein sequence ID" value="MBG0739265.1"/>
    <property type="molecule type" value="Genomic_DNA"/>
</dbReference>
<protein>
    <submittedName>
        <fullName evidence="4">TetR family transcriptional regulator</fullName>
    </submittedName>
</protein>
<dbReference type="PRINTS" id="PR00455">
    <property type="entry name" value="HTHTETR"/>
</dbReference>
<reference evidence="4 5" key="1">
    <citation type="submission" date="2020-11" db="EMBL/GenBank/DDBJ databases">
        <title>Arthrobacter antarcticus sp. nov., isolated from Antarctic Soil.</title>
        <authorList>
            <person name="Li J."/>
        </authorList>
    </citation>
    <scope>NUCLEOTIDE SEQUENCE [LARGE SCALE GENOMIC DNA]</scope>
    <source>
        <strain evidence="4 5">Z1-20</strain>
    </source>
</reference>
<keyword evidence="5" id="KW-1185">Reference proteome</keyword>